<dbReference type="InterPro" id="IPR036389">
    <property type="entry name" value="RNase_III_sf"/>
</dbReference>
<dbReference type="AlphaFoldDB" id="A0AAW1WKN7"/>
<evidence type="ECO:0000256" key="6">
    <source>
        <dbReference type="ARBA" id="ARBA00022801"/>
    </source>
</evidence>
<comment type="caution">
    <text evidence="11">The sequence shown here is derived from an EMBL/GenBank/DDBJ whole genome shotgun (WGS) entry which is preliminary data.</text>
</comment>
<dbReference type="Proteomes" id="UP001457282">
    <property type="component" value="Unassembled WGS sequence"/>
</dbReference>
<dbReference type="GO" id="GO:0004525">
    <property type="term" value="F:ribonuclease III activity"/>
    <property type="evidence" value="ECO:0007669"/>
    <property type="project" value="InterPro"/>
</dbReference>
<evidence type="ECO:0000256" key="4">
    <source>
        <dbReference type="ARBA" id="ARBA00022723"/>
    </source>
</evidence>
<evidence type="ECO:0000256" key="3">
    <source>
        <dbReference type="ARBA" id="ARBA00022722"/>
    </source>
</evidence>
<comment type="cofactor">
    <cofactor evidence="1">
        <name>Mn(2+)</name>
        <dbReference type="ChEBI" id="CHEBI:29035"/>
    </cofactor>
</comment>
<name>A0AAW1WKN7_RUBAR</name>
<feature type="domain" description="RNase III" evidence="10">
    <location>
        <begin position="35"/>
        <end position="175"/>
    </location>
</feature>
<evidence type="ECO:0000256" key="2">
    <source>
        <dbReference type="ARBA" id="ARBA00001946"/>
    </source>
</evidence>
<accession>A0AAW1WKN7</accession>
<evidence type="ECO:0000256" key="8">
    <source>
        <dbReference type="ARBA" id="ARBA00022884"/>
    </source>
</evidence>
<dbReference type="InterPro" id="IPR000999">
    <property type="entry name" value="RNase_III_dom"/>
</dbReference>
<dbReference type="GO" id="GO:0005737">
    <property type="term" value="C:cytoplasm"/>
    <property type="evidence" value="ECO:0007669"/>
    <property type="project" value="TreeGrafter"/>
</dbReference>
<feature type="region of interest" description="Disordered" evidence="9">
    <location>
        <begin position="273"/>
        <end position="293"/>
    </location>
</feature>
<sequence>MGAQAQETPVHMNEVKQSLLETESTLTESSTLPSLEEVEDIIDYKFKNKNLLEEAFTHSSFICSFSYERLEYVGDAVLNLLFSREHYFLHPDLAPGKLTRLRAANVDTEKLARVALRHGFHRYLRHKKRLLEDQIQEFARAVLDYPLHSNGLIDAPKDLADLVESTIGAVFMDCNSIDIVWKVFKGLLEPIITPETIQIHPNTQLHEICQKNNLSLKYVDSWAKDKAVDCFIDGQFVGRGTYSLRKEVAQNRAAKNALDNRWKWMVLGERDNAEAQLEEESGSQSEEESETNE</sequence>
<gene>
    <name evidence="11" type="ORF">M0R45_032865</name>
</gene>
<dbReference type="Gene3D" id="1.10.1520.10">
    <property type="entry name" value="Ribonuclease III domain"/>
    <property type="match status" value="1"/>
</dbReference>
<dbReference type="PROSITE" id="PS00517">
    <property type="entry name" value="RNASE_3_1"/>
    <property type="match status" value="1"/>
</dbReference>
<dbReference type="SMART" id="SM00535">
    <property type="entry name" value="RIBOc"/>
    <property type="match status" value="1"/>
</dbReference>
<dbReference type="InterPro" id="IPR014720">
    <property type="entry name" value="dsRBD_dom"/>
</dbReference>
<dbReference type="GO" id="GO:0003723">
    <property type="term" value="F:RNA binding"/>
    <property type="evidence" value="ECO:0007669"/>
    <property type="project" value="UniProtKB-KW"/>
</dbReference>
<keyword evidence="8" id="KW-0694">RNA-binding</keyword>
<reference evidence="11 12" key="1">
    <citation type="journal article" date="2023" name="G3 (Bethesda)">
        <title>A chromosome-length genome assembly and annotation of blackberry (Rubus argutus, cv. 'Hillquist').</title>
        <authorList>
            <person name="Bruna T."/>
            <person name="Aryal R."/>
            <person name="Dudchenko O."/>
            <person name="Sargent D.J."/>
            <person name="Mead D."/>
            <person name="Buti M."/>
            <person name="Cavallini A."/>
            <person name="Hytonen T."/>
            <person name="Andres J."/>
            <person name="Pham M."/>
            <person name="Weisz D."/>
            <person name="Mascagni F."/>
            <person name="Usai G."/>
            <person name="Natali L."/>
            <person name="Bassil N."/>
            <person name="Fernandez G.E."/>
            <person name="Lomsadze A."/>
            <person name="Armour M."/>
            <person name="Olukolu B."/>
            <person name="Poorten T."/>
            <person name="Britton C."/>
            <person name="Davik J."/>
            <person name="Ashrafi H."/>
            <person name="Aiden E.L."/>
            <person name="Borodovsky M."/>
            <person name="Worthington M."/>
        </authorList>
    </citation>
    <scope>NUCLEOTIDE SEQUENCE [LARGE SCALE GENOMIC DNA]</scope>
    <source>
        <strain evidence="11">PI 553951</strain>
    </source>
</reference>
<evidence type="ECO:0000256" key="5">
    <source>
        <dbReference type="ARBA" id="ARBA00022759"/>
    </source>
</evidence>
<dbReference type="CDD" id="cd00593">
    <property type="entry name" value="RIBOc"/>
    <property type="match status" value="1"/>
</dbReference>
<evidence type="ECO:0000259" key="10">
    <source>
        <dbReference type="PROSITE" id="PS50142"/>
    </source>
</evidence>
<dbReference type="GO" id="GO:0005634">
    <property type="term" value="C:nucleus"/>
    <property type="evidence" value="ECO:0007669"/>
    <property type="project" value="TreeGrafter"/>
</dbReference>
<dbReference type="PROSITE" id="PS50142">
    <property type="entry name" value="RNASE_3_2"/>
    <property type="match status" value="1"/>
</dbReference>
<dbReference type="Pfam" id="PF00035">
    <property type="entry name" value="dsrm"/>
    <property type="match status" value="1"/>
</dbReference>
<dbReference type="Gene3D" id="3.30.160.20">
    <property type="match status" value="1"/>
</dbReference>
<organism evidence="11 12">
    <name type="scientific">Rubus argutus</name>
    <name type="common">Southern blackberry</name>
    <dbReference type="NCBI Taxonomy" id="59490"/>
    <lineage>
        <taxon>Eukaryota</taxon>
        <taxon>Viridiplantae</taxon>
        <taxon>Streptophyta</taxon>
        <taxon>Embryophyta</taxon>
        <taxon>Tracheophyta</taxon>
        <taxon>Spermatophyta</taxon>
        <taxon>Magnoliopsida</taxon>
        <taxon>eudicotyledons</taxon>
        <taxon>Gunneridae</taxon>
        <taxon>Pentapetalae</taxon>
        <taxon>rosids</taxon>
        <taxon>fabids</taxon>
        <taxon>Rosales</taxon>
        <taxon>Rosaceae</taxon>
        <taxon>Rosoideae</taxon>
        <taxon>Rosoideae incertae sedis</taxon>
        <taxon>Rubus</taxon>
    </lineage>
</organism>
<proteinExistence type="predicted"/>
<evidence type="ECO:0000313" key="12">
    <source>
        <dbReference type="Proteomes" id="UP001457282"/>
    </source>
</evidence>
<evidence type="ECO:0000256" key="9">
    <source>
        <dbReference type="SAM" id="MobiDB-lite"/>
    </source>
</evidence>
<evidence type="ECO:0000256" key="1">
    <source>
        <dbReference type="ARBA" id="ARBA00001936"/>
    </source>
</evidence>
<protein>
    <recommendedName>
        <fullName evidence="10">RNase III domain-containing protein</fullName>
    </recommendedName>
</protein>
<keyword evidence="6" id="KW-0378">Hydrolase</keyword>
<keyword evidence="12" id="KW-1185">Reference proteome</keyword>
<dbReference type="SUPFAM" id="SSF54768">
    <property type="entry name" value="dsRNA-binding domain-like"/>
    <property type="match status" value="1"/>
</dbReference>
<evidence type="ECO:0000256" key="7">
    <source>
        <dbReference type="ARBA" id="ARBA00022842"/>
    </source>
</evidence>
<evidence type="ECO:0000313" key="11">
    <source>
        <dbReference type="EMBL" id="KAK9924499.1"/>
    </source>
</evidence>
<keyword evidence="3" id="KW-0540">Nuclease</keyword>
<dbReference type="Pfam" id="PF00636">
    <property type="entry name" value="Ribonuclease_3"/>
    <property type="match status" value="1"/>
</dbReference>
<dbReference type="EMBL" id="JBEDUW010000006">
    <property type="protein sequence ID" value="KAK9924499.1"/>
    <property type="molecule type" value="Genomic_DNA"/>
</dbReference>
<keyword evidence="7" id="KW-0460">Magnesium</keyword>
<dbReference type="PANTHER" id="PTHR14950">
    <property type="entry name" value="DICER-RELATED"/>
    <property type="match status" value="1"/>
</dbReference>
<dbReference type="FunFam" id="1.10.1520.10:FF:000004">
    <property type="entry name" value="Endoribonuclease dicer-like 1"/>
    <property type="match status" value="1"/>
</dbReference>
<keyword evidence="4" id="KW-0479">Metal-binding</keyword>
<feature type="compositionally biased region" description="Acidic residues" evidence="9">
    <location>
        <begin position="276"/>
        <end position="293"/>
    </location>
</feature>
<dbReference type="SUPFAM" id="SSF69065">
    <property type="entry name" value="RNase III domain-like"/>
    <property type="match status" value="1"/>
</dbReference>
<comment type="cofactor">
    <cofactor evidence="2">
        <name>Mg(2+)</name>
        <dbReference type="ChEBI" id="CHEBI:18420"/>
    </cofactor>
</comment>
<dbReference type="GO" id="GO:0046872">
    <property type="term" value="F:metal ion binding"/>
    <property type="evidence" value="ECO:0007669"/>
    <property type="project" value="UniProtKB-KW"/>
</dbReference>
<dbReference type="PANTHER" id="PTHR14950:SF54">
    <property type="entry name" value="RNASE II-LIKE 1"/>
    <property type="match status" value="1"/>
</dbReference>
<dbReference type="GO" id="GO:0030422">
    <property type="term" value="P:siRNA processing"/>
    <property type="evidence" value="ECO:0007669"/>
    <property type="project" value="TreeGrafter"/>
</dbReference>
<keyword evidence="5" id="KW-0255">Endonuclease</keyword>